<keyword evidence="5 19" id="KW-0489">Methyltransferase</keyword>
<comment type="similarity">
    <text evidence="19">Belongs to the class I-like SAM-binding methyltransferase superfamily. RNA M5U methyltransferase family.</text>
</comment>
<keyword evidence="9" id="KW-0479">Metal-binding</keyword>
<evidence type="ECO:0000256" key="18">
    <source>
        <dbReference type="ARBA" id="ARBA00047278"/>
    </source>
</evidence>
<comment type="caution">
    <text evidence="24">The sequence shown here is derived from an EMBL/GenBank/DDBJ whole genome shotgun (WGS) entry which is preliminary data.</text>
</comment>
<dbReference type="InterPro" id="IPR005804">
    <property type="entry name" value="FA_desaturase_dom"/>
</dbReference>
<evidence type="ECO:0000256" key="20">
    <source>
        <dbReference type="RuleBase" id="RU000581"/>
    </source>
</evidence>
<evidence type="ECO:0000256" key="15">
    <source>
        <dbReference type="ARBA" id="ARBA00023136"/>
    </source>
</evidence>
<protein>
    <recommendedName>
        <fullName evidence="17">tRNA (uracil(54)-C(5))-methyltransferase</fullName>
        <ecNumber evidence="17">2.1.1.35</ecNumber>
    </recommendedName>
</protein>
<dbReference type="GO" id="GO:0030697">
    <property type="term" value="F:tRNA (uracil(54)-C5)-methyltransferase activity, S-adenosyl methionine-dependent"/>
    <property type="evidence" value="ECO:0007669"/>
    <property type="project" value="UniProtKB-EC"/>
</dbReference>
<comment type="subcellular location">
    <subcellularLocation>
        <location evidence="2">Membrane</location>
        <topology evidence="2">Multi-pass membrane protein</topology>
    </subcellularLocation>
</comment>
<dbReference type="InterPro" id="IPR025823">
    <property type="entry name" value="TRM2B_chor"/>
</dbReference>
<feature type="domain" description="Methyltransferase" evidence="23">
    <location>
        <begin position="321"/>
        <end position="383"/>
    </location>
</feature>
<dbReference type="InterPro" id="IPR029063">
    <property type="entry name" value="SAM-dependent_MTases_sf"/>
</dbReference>
<evidence type="ECO:0000256" key="14">
    <source>
        <dbReference type="ARBA" id="ARBA00023098"/>
    </source>
</evidence>
<evidence type="ECO:0000256" key="10">
    <source>
        <dbReference type="ARBA" id="ARBA00022832"/>
    </source>
</evidence>
<evidence type="ECO:0000256" key="2">
    <source>
        <dbReference type="ARBA" id="ARBA00004141"/>
    </source>
</evidence>
<accession>A0AAD7X3V0</accession>
<feature type="active site" description="Nucleophile" evidence="19">
    <location>
        <position position="427"/>
    </location>
</feature>
<evidence type="ECO:0000256" key="5">
    <source>
        <dbReference type="ARBA" id="ARBA00022603"/>
    </source>
</evidence>
<evidence type="ECO:0000256" key="16">
    <source>
        <dbReference type="ARBA" id="ARBA00023160"/>
    </source>
</evidence>
<dbReference type="InterPro" id="IPR010280">
    <property type="entry name" value="U5_MeTrfase_fam"/>
</dbReference>
<keyword evidence="4 20" id="KW-0444">Lipid biosynthesis</keyword>
<evidence type="ECO:0000313" key="25">
    <source>
        <dbReference type="Proteomes" id="UP001221898"/>
    </source>
</evidence>
<comment type="caution">
    <text evidence="19">Lacks conserved residue(s) required for the propagation of feature annotation.</text>
</comment>
<dbReference type="GO" id="GO:0006396">
    <property type="term" value="P:RNA processing"/>
    <property type="evidence" value="ECO:0007669"/>
    <property type="project" value="InterPro"/>
</dbReference>
<dbReference type="Gene3D" id="2.40.50.1070">
    <property type="match status" value="1"/>
</dbReference>
<dbReference type="PROSITE" id="PS00476">
    <property type="entry name" value="FATTY_ACID_DESATUR_1"/>
    <property type="match status" value="1"/>
</dbReference>
<dbReference type="GO" id="GO:0006633">
    <property type="term" value="P:fatty acid biosynthetic process"/>
    <property type="evidence" value="ECO:0007669"/>
    <property type="project" value="UniProtKB-KW"/>
</dbReference>
<dbReference type="GO" id="GO:0016020">
    <property type="term" value="C:membrane"/>
    <property type="evidence" value="ECO:0007669"/>
    <property type="project" value="UniProtKB-SubCell"/>
</dbReference>
<dbReference type="Gene3D" id="3.40.50.150">
    <property type="entry name" value="Vaccinia Virus protein VP39"/>
    <property type="match status" value="1"/>
</dbReference>
<organism evidence="24 25">
    <name type="scientific">Aldrovandia affinis</name>
    <dbReference type="NCBI Taxonomy" id="143900"/>
    <lineage>
        <taxon>Eukaryota</taxon>
        <taxon>Metazoa</taxon>
        <taxon>Chordata</taxon>
        <taxon>Craniata</taxon>
        <taxon>Vertebrata</taxon>
        <taxon>Euteleostomi</taxon>
        <taxon>Actinopterygii</taxon>
        <taxon>Neopterygii</taxon>
        <taxon>Teleostei</taxon>
        <taxon>Notacanthiformes</taxon>
        <taxon>Halosauridae</taxon>
        <taxon>Aldrovandia</taxon>
    </lineage>
</organism>
<evidence type="ECO:0000256" key="4">
    <source>
        <dbReference type="ARBA" id="ARBA00022516"/>
    </source>
</evidence>
<name>A0AAD7X3V0_9TELE</name>
<evidence type="ECO:0000256" key="19">
    <source>
        <dbReference type="PROSITE-ProRule" id="PRU01024"/>
    </source>
</evidence>
<evidence type="ECO:0000256" key="21">
    <source>
        <dbReference type="SAM" id="MobiDB-lite"/>
    </source>
</evidence>
<evidence type="ECO:0000259" key="22">
    <source>
        <dbReference type="Pfam" id="PF00487"/>
    </source>
</evidence>
<dbReference type="PANTHER" id="PTHR45904">
    <property type="entry name" value="TRNA (URACIL-5-)-METHYLTRANSFERASE"/>
    <property type="match status" value="1"/>
</dbReference>
<comment type="catalytic activity">
    <reaction evidence="18">
        <text>uridine(54) in tRNA + S-adenosyl-L-methionine = 5-methyluridine(54) in tRNA + S-adenosyl-L-homocysteine + H(+)</text>
        <dbReference type="Rhea" id="RHEA:42712"/>
        <dbReference type="Rhea" id="RHEA-COMP:10167"/>
        <dbReference type="Rhea" id="RHEA-COMP:10193"/>
        <dbReference type="ChEBI" id="CHEBI:15378"/>
        <dbReference type="ChEBI" id="CHEBI:57856"/>
        <dbReference type="ChEBI" id="CHEBI:59789"/>
        <dbReference type="ChEBI" id="CHEBI:65315"/>
        <dbReference type="ChEBI" id="CHEBI:74447"/>
        <dbReference type="EC" id="2.1.1.35"/>
    </reaction>
    <physiologicalReaction direction="left-to-right" evidence="18">
        <dbReference type="Rhea" id="RHEA:42713"/>
    </physiologicalReaction>
</comment>
<evidence type="ECO:0000259" key="23">
    <source>
        <dbReference type="Pfam" id="PF13847"/>
    </source>
</evidence>
<dbReference type="SUPFAM" id="SSF53335">
    <property type="entry name" value="S-adenosyl-L-methionine-dependent methyltransferases"/>
    <property type="match status" value="1"/>
</dbReference>
<evidence type="ECO:0000256" key="9">
    <source>
        <dbReference type="ARBA" id="ARBA00022723"/>
    </source>
</evidence>
<feature type="domain" description="Fatty acid desaturase" evidence="22">
    <location>
        <begin position="497"/>
        <end position="659"/>
    </location>
</feature>
<dbReference type="Proteomes" id="UP001221898">
    <property type="component" value="Unassembled WGS sequence"/>
</dbReference>
<dbReference type="EC" id="2.1.1.35" evidence="17"/>
<keyword evidence="8 20" id="KW-0812">Transmembrane</keyword>
<evidence type="ECO:0000256" key="17">
    <source>
        <dbReference type="ARBA" id="ARBA00033763"/>
    </source>
</evidence>
<evidence type="ECO:0000256" key="3">
    <source>
        <dbReference type="ARBA" id="ARBA00009295"/>
    </source>
</evidence>
<evidence type="ECO:0000256" key="13">
    <source>
        <dbReference type="ARBA" id="ARBA00023004"/>
    </source>
</evidence>
<dbReference type="EMBL" id="JAINUG010000002">
    <property type="protein sequence ID" value="KAJ8418214.1"/>
    <property type="molecule type" value="Genomic_DNA"/>
</dbReference>
<keyword evidence="25" id="KW-1185">Reference proteome</keyword>
<evidence type="ECO:0000256" key="8">
    <source>
        <dbReference type="ARBA" id="ARBA00022692"/>
    </source>
</evidence>
<comment type="domain">
    <text evidence="20">The histidine box domains are involved in binding the catalytic metal ions.</text>
</comment>
<keyword evidence="12 20" id="KW-0560">Oxidoreductase</keyword>
<dbReference type="Pfam" id="PF13847">
    <property type="entry name" value="Methyltransf_31"/>
    <property type="match status" value="1"/>
</dbReference>
<dbReference type="GO" id="GO:0016215">
    <property type="term" value="F:acyl-CoA desaturase activity"/>
    <property type="evidence" value="ECO:0007669"/>
    <property type="project" value="UniProtKB-ARBA"/>
</dbReference>
<dbReference type="Pfam" id="PF00487">
    <property type="entry name" value="FA_desaturase"/>
    <property type="match status" value="1"/>
</dbReference>
<comment type="cofactor">
    <cofactor evidence="1 20">
        <name>Fe(2+)</name>
        <dbReference type="ChEBI" id="CHEBI:29033"/>
    </cofactor>
</comment>
<dbReference type="PROSITE" id="PS51687">
    <property type="entry name" value="SAM_MT_RNA_M5U"/>
    <property type="match status" value="1"/>
</dbReference>
<dbReference type="InterPro" id="IPR045850">
    <property type="entry name" value="TRM2_met"/>
</dbReference>
<dbReference type="GO" id="GO:0032259">
    <property type="term" value="P:methylation"/>
    <property type="evidence" value="ECO:0007669"/>
    <property type="project" value="UniProtKB-KW"/>
</dbReference>
<comment type="similarity">
    <text evidence="3 20">Belongs to the fatty acid desaturase type 1 family.</text>
</comment>
<keyword evidence="16 20" id="KW-0275">Fatty acid biosynthesis</keyword>
<dbReference type="InterPro" id="IPR015876">
    <property type="entry name" value="Acyl-CoA_DS"/>
</dbReference>
<proteinExistence type="inferred from homology"/>
<keyword evidence="11" id="KW-1133">Transmembrane helix</keyword>
<dbReference type="CDD" id="cd03505">
    <property type="entry name" value="Delta9-FADS-like"/>
    <property type="match status" value="1"/>
</dbReference>
<keyword evidence="15" id="KW-0472">Membrane</keyword>
<keyword evidence="10" id="KW-0276">Fatty acid metabolism</keyword>
<feature type="region of interest" description="Disordered" evidence="21">
    <location>
        <begin position="104"/>
        <end position="124"/>
    </location>
</feature>
<dbReference type="GO" id="GO:0003723">
    <property type="term" value="F:RNA binding"/>
    <property type="evidence" value="ECO:0007669"/>
    <property type="project" value="TreeGrafter"/>
</dbReference>
<dbReference type="PRINTS" id="PR00075">
    <property type="entry name" value="FACDDSATRASE"/>
</dbReference>
<dbReference type="PANTHER" id="PTHR45904:SF1">
    <property type="entry name" value="TRNA (URACIL-5-)-METHYLTRANSFERASE HOMOLOG B"/>
    <property type="match status" value="1"/>
</dbReference>
<keyword evidence="13" id="KW-0408">Iron</keyword>
<evidence type="ECO:0000256" key="12">
    <source>
        <dbReference type="ARBA" id="ARBA00023002"/>
    </source>
</evidence>
<dbReference type="InterPro" id="IPR001522">
    <property type="entry name" value="FADS-1_CS"/>
</dbReference>
<gene>
    <name evidence="24" type="ORF">AAFF_G00139230</name>
</gene>
<feature type="binding site" evidence="19">
    <location>
        <position position="399"/>
    </location>
    <ligand>
        <name>S-adenosyl-L-methionine</name>
        <dbReference type="ChEBI" id="CHEBI:59789"/>
    </ligand>
</feature>
<dbReference type="PROSITE" id="PS51621">
    <property type="entry name" value="SAM_MT_RNA_M5U_1"/>
    <property type="match status" value="1"/>
</dbReference>
<sequence>MQLGTVFRYKFRAAYTTGPANLCSAVKDAITFKDLKNSIGTLTGEKKRKKHGKPPGHENLSWEERLADAVTPLWRLSYEQQLQLKQQRQQEILHQLFNRLANGTEPRTGAHRAPPLLPIRPSPVRDGYRNKSTFSVNRGAEGNPKTVGYYVGSGKARNIVCVSGDHLLNMPEKHKLVARCYEEFIRLSPLDPCILFHKGGHWREITVRTNSAGDTMLIVFFHPQGMTQNEICVHKAALVEYFIQGPGTICQLDSLYFQETSMTRCSNEQSPYQLLYGASHIYEDVLGFKFRISADAFFQVNTAAAEVLYGAVRDLSAVAEGDTLLDVCCGAGAIGISMASLVERVIGVEVVEQAVEDAKHNATLNHVRNCEFLPGKAEVVLPQLVPLLSPEQGLVAVANPSRAGLHYRVVRALRNHSAIRRLVYVSCKPEGEAMRNFQELCCPTDRQKKLTGEPFIPTTAVPVDMFPHTLHCELVLVFESESQSSVALHSRRVTSTLSVQNDIYEWSRDHRVHHKYSETDADPHNAVRGFFFAHIGWLLVRKHPDVLEKGRKLELGDLKADKVVMFQRKYYKSSVLVMCFGIPMLVPWYLWGESLWVGYFVPGLLRYTVVLNATWLVNSAAHMWGNRPYDRHINPRENKFVAFSAVGEGFHNYHHTFPYDYSTSEFGCKFNLTTFFIDSMCFLGLATDRKKASRELVQARVQRTGDGSTRSG</sequence>
<keyword evidence="6 19" id="KW-0808">Transferase</keyword>
<dbReference type="AlphaFoldDB" id="A0AAD7X3V0"/>
<reference evidence="24" key="1">
    <citation type="journal article" date="2023" name="Science">
        <title>Genome structures resolve the early diversification of teleost fishes.</title>
        <authorList>
            <person name="Parey E."/>
            <person name="Louis A."/>
            <person name="Montfort J."/>
            <person name="Bouchez O."/>
            <person name="Roques C."/>
            <person name="Iampietro C."/>
            <person name="Lluch J."/>
            <person name="Castinel A."/>
            <person name="Donnadieu C."/>
            <person name="Desvignes T."/>
            <person name="Floi Bucao C."/>
            <person name="Jouanno E."/>
            <person name="Wen M."/>
            <person name="Mejri S."/>
            <person name="Dirks R."/>
            <person name="Jansen H."/>
            <person name="Henkel C."/>
            <person name="Chen W.J."/>
            <person name="Zahm M."/>
            <person name="Cabau C."/>
            <person name="Klopp C."/>
            <person name="Thompson A.W."/>
            <person name="Robinson-Rechavi M."/>
            <person name="Braasch I."/>
            <person name="Lecointre G."/>
            <person name="Bobe J."/>
            <person name="Postlethwait J.H."/>
            <person name="Berthelot C."/>
            <person name="Roest Crollius H."/>
            <person name="Guiguen Y."/>
        </authorList>
    </citation>
    <scope>NUCLEOTIDE SEQUENCE</scope>
    <source>
        <strain evidence="24">NC1722</strain>
    </source>
</reference>
<evidence type="ECO:0000256" key="7">
    <source>
        <dbReference type="ARBA" id="ARBA00022691"/>
    </source>
</evidence>
<evidence type="ECO:0000313" key="24">
    <source>
        <dbReference type="EMBL" id="KAJ8418214.1"/>
    </source>
</evidence>
<feature type="binding site" evidence="19">
    <location>
        <position position="299"/>
    </location>
    <ligand>
        <name>S-adenosyl-L-methionine</name>
        <dbReference type="ChEBI" id="CHEBI:59789"/>
    </ligand>
</feature>
<dbReference type="CDD" id="cd02440">
    <property type="entry name" value="AdoMet_MTases"/>
    <property type="match status" value="1"/>
</dbReference>
<feature type="binding site" evidence="19">
    <location>
        <position position="349"/>
    </location>
    <ligand>
        <name>S-adenosyl-L-methionine</name>
        <dbReference type="ChEBI" id="CHEBI:59789"/>
    </ligand>
</feature>
<keyword evidence="7 19" id="KW-0949">S-adenosyl-L-methionine</keyword>
<evidence type="ECO:0000256" key="1">
    <source>
        <dbReference type="ARBA" id="ARBA00001954"/>
    </source>
</evidence>
<evidence type="ECO:0000256" key="11">
    <source>
        <dbReference type="ARBA" id="ARBA00022989"/>
    </source>
</evidence>
<keyword evidence="14" id="KW-0443">Lipid metabolism</keyword>
<dbReference type="GO" id="GO:0046872">
    <property type="term" value="F:metal ion binding"/>
    <property type="evidence" value="ECO:0007669"/>
    <property type="project" value="UniProtKB-KW"/>
</dbReference>
<evidence type="ECO:0000256" key="6">
    <source>
        <dbReference type="ARBA" id="ARBA00022679"/>
    </source>
</evidence>
<dbReference type="InterPro" id="IPR025714">
    <property type="entry name" value="Methyltranfer_dom"/>
</dbReference>